<keyword evidence="1" id="KW-0732">Signal</keyword>
<feature type="signal peptide" evidence="1">
    <location>
        <begin position="1"/>
        <end position="43"/>
    </location>
</feature>
<name>A0A1G6DYN3_9HYPH</name>
<dbReference type="Proteomes" id="UP000199071">
    <property type="component" value="Unassembled WGS sequence"/>
</dbReference>
<accession>A0A1G6DYN3</accession>
<dbReference type="Pfam" id="PF11453">
    <property type="entry name" value="DUF2950"/>
    <property type="match status" value="1"/>
</dbReference>
<protein>
    <recommendedName>
        <fullName evidence="4">DUF2950 family protein</fullName>
    </recommendedName>
</protein>
<evidence type="ECO:0000256" key="1">
    <source>
        <dbReference type="SAM" id="SignalP"/>
    </source>
</evidence>
<feature type="chain" id="PRO_5011522995" description="DUF2950 family protein" evidence="1">
    <location>
        <begin position="44"/>
        <end position="330"/>
    </location>
</feature>
<dbReference type="AlphaFoldDB" id="A0A1G6DYN3"/>
<evidence type="ECO:0000313" key="2">
    <source>
        <dbReference type="EMBL" id="SDB50263.1"/>
    </source>
</evidence>
<dbReference type="EMBL" id="FMXQ01000009">
    <property type="protein sequence ID" value="SDB50263.1"/>
    <property type="molecule type" value="Genomic_DNA"/>
</dbReference>
<dbReference type="OrthoDB" id="108782at2"/>
<reference evidence="2 3" key="1">
    <citation type="submission" date="2016-10" db="EMBL/GenBank/DDBJ databases">
        <authorList>
            <person name="de Groot N.N."/>
        </authorList>
    </citation>
    <scope>NUCLEOTIDE SEQUENCE [LARGE SCALE GENOMIC DNA]</scope>
    <source>
        <strain evidence="2 3">ATCC 35022</strain>
    </source>
</reference>
<dbReference type="InterPro" id="IPR021556">
    <property type="entry name" value="DUF2950"/>
</dbReference>
<dbReference type="STRING" id="665467.SAMN02982931_03899"/>
<sequence>MSTTSISAAQQVAKPIRRPRLLILAAATFLALQPVAMSPQAIAQDQGHPWDAYVGEGSPGFEDPAALVDAFAAGLAAGDMEATVGILGLAPEAIDSNDFDAQFARVRDAVEERVILEDAGEDRVILLLGRDLWPFPFPVVREDAAWSFDTEAGLDEIVNRRIGENEIQAIATSREYVTAQEVYRETDWDEDGVLEFAQQLISTPETFDGLYWPSGEGVPASPAGASIEEGALPDEPGDGYFGYRFRILTGQGDNIAGGAYDYVINDNMIAGFGLIAWPVSYAETGVNTFVVNQYGTVYEKDLGEDTDALAAAIALFDPDDSWSIVTEVTH</sequence>
<proteinExistence type="predicted"/>
<keyword evidence="3" id="KW-1185">Reference proteome</keyword>
<gene>
    <name evidence="2" type="ORF">SAMN02982931_03899</name>
</gene>
<evidence type="ECO:0000313" key="3">
    <source>
        <dbReference type="Proteomes" id="UP000199071"/>
    </source>
</evidence>
<evidence type="ECO:0008006" key="4">
    <source>
        <dbReference type="Google" id="ProtNLM"/>
    </source>
</evidence>
<organism evidence="2 3">
    <name type="scientific">Bauldia litoralis</name>
    <dbReference type="NCBI Taxonomy" id="665467"/>
    <lineage>
        <taxon>Bacteria</taxon>
        <taxon>Pseudomonadati</taxon>
        <taxon>Pseudomonadota</taxon>
        <taxon>Alphaproteobacteria</taxon>
        <taxon>Hyphomicrobiales</taxon>
        <taxon>Kaistiaceae</taxon>
        <taxon>Bauldia</taxon>
    </lineage>
</organism>
<dbReference type="RefSeq" id="WP_090879059.1">
    <property type="nucleotide sequence ID" value="NZ_FMXQ01000009.1"/>
</dbReference>